<dbReference type="EMBL" id="JAPNKA010000001">
    <property type="protein sequence ID" value="MCY1080403.1"/>
    <property type="molecule type" value="Genomic_DNA"/>
</dbReference>
<comment type="caution">
    <text evidence="1">The sequence shown here is derived from an EMBL/GenBank/DDBJ whole genome shotgun (WGS) entry which is preliminary data.</text>
</comment>
<accession>A0ABT4AFD9</accession>
<name>A0ABT4AFD9_9BACT</name>
<sequence>MSRLLRMMTWAQVRAELDALERAEGASVPGPWTLPQVLLHCAQSIDCSLDGYPRLRPALFRATIGRIAKRKFLSQGSMSHGLDAAIPGAPALEDTDLAPALARLRQAISRFEAADASALKPHLAYGPCDKREYEALHAMHLADHLSAVQLTPATRAA</sequence>
<dbReference type="Proteomes" id="UP001207654">
    <property type="component" value="Unassembled WGS sequence"/>
</dbReference>
<dbReference type="InterPro" id="IPR034660">
    <property type="entry name" value="DinB/YfiT-like"/>
</dbReference>
<proteinExistence type="predicted"/>
<dbReference type="Pfam" id="PF07606">
    <property type="entry name" value="DUF1569"/>
    <property type="match status" value="1"/>
</dbReference>
<keyword evidence="2" id="KW-1185">Reference proteome</keyword>
<evidence type="ECO:0000313" key="2">
    <source>
        <dbReference type="Proteomes" id="UP001207654"/>
    </source>
</evidence>
<evidence type="ECO:0000313" key="1">
    <source>
        <dbReference type="EMBL" id="MCY1080403.1"/>
    </source>
</evidence>
<protein>
    <submittedName>
        <fullName evidence="1">DUF1569 domain-containing protein</fullName>
    </submittedName>
</protein>
<dbReference type="InterPro" id="IPR011463">
    <property type="entry name" value="DUF1569"/>
</dbReference>
<dbReference type="RefSeq" id="WP_267539071.1">
    <property type="nucleotide sequence ID" value="NZ_JAPNKA010000001.1"/>
</dbReference>
<gene>
    <name evidence="1" type="ORF">OV287_38720</name>
</gene>
<reference evidence="1 2" key="1">
    <citation type="submission" date="2022-11" db="EMBL/GenBank/DDBJ databases">
        <title>Minimal conservation of predation-associated metabolite biosynthetic gene clusters underscores biosynthetic potential of Myxococcota including descriptions for ten novel species: Archangium lansinium sp. nov., Myxococcus landrumus sp. nov., Nannocystis bai.</title>
        <authorList>
            <person name="Ahearne A."/>
            <person name="Stevens C."/>
            <person name="Phillips K."/>
        </authorList>
    </citation>
    <scope>NUCLEOTIDE SEQUENCE [LARGE SCALE GENOMIC DNA]</scope>
    <source>
        <strain evidence="1 2">MIWBW</strain>
    </source>
</reference>
<dbReference type="Gene3D" id="1.20.120.450">
    <property type="entry name" value="dinb family like domain"/>
    <property type="match status" value="1"/>
</dbReference>
<organism evidence="1 2">
    <name type="scientific">Archangium lansingense</name>
    <dbReference type="NCBI Taxonomy" id="2995310"/>
    <lineage>
        <taxon>Bacteria</taxon>
        <taxon>Pseudomonadati</taxon>
        <taxon>Myxococcota</taxon>
        <taxon>Myxococcia</taxon>
        <taxon>Myxococcales</taxon>
        <taxon>Cystobacterineae</taxon>
        <taxon>Archangiaceae</taxon>
        <taxon>Archangium</taxon>
    </lineage>
</organism>